<dbReference type="InterPro" id="IPR036291">
    <property type="entry name" value="NAD(P)-bd_dom_sf"/>
</dbReference>
<sequence>MKKSTLLIIGAAGNNGVATIEALTRKHGDSVVVRAGVRTEAKARSLQARFPSIETVIMDLDQPATLGATFEGVDKLFLIIGNVENREQHAKHAIDAAVRAGTVKHVVFYSVFGAEYESILFGRQFRFGEKYLEASGLNWTHLRTIFFQENFLGWADGIKQGALYLGVREGRFAPLNIADIGEIAATILSTDGHEGKAYAITGPELLSGVEIATRFAAVTGKPVAYVSPDEATTLQSLLSTGWPAWQANGMLELFEVFASNQAAVVSPDGERLLGRPLTPLSAYLASNKPAFV</sequence>
<reference evidence="2 3" key="1">
    <citation type="submission" date="2018-09" db="EMBL/GenBank/DDBJ databases">
        <authorList>
            <person name="Zhu H."/>
        </authorList>
    </citation>
    <scope>NUCLEOTIDE SEQUENCE [LARGE SCALE GENOMIC DNA]</scope>
    <source>
        <strain evidence="2 3">K1S02-61</strain>
    </source>
</reference>
<dbReference type="Gene3D" id="3.40.50.720">
    <property type="entry name" value="NAD(P)-binding Rossmann-like Domain"/>
    <property type="match status" value="1"/>
</dbReference>
<evidence type="ECO:0000313" key="2">
    <source>
        <dbReference type="EMBL" id="RJG08210.1"/>
    </source>
</evidence>
<dbReference type="Proteomes" id="UP000284006">
    <property type="component" value="Unassembled WGS sequence"/>
</dbReference>
<keyword evidence="3" id="KW-1185">Reference proteome</keyword>
<dbReference type="PANTHER" id="PTHR43162:SF1">
    <property type="entry name" value="PRESTALK A DIFFERENTIATION PROTEIN A"/>
    <property type="match status" value="1"/>
</dbReference>
<dbReference type="InterPro" id="IPR008030">
    <property type="entry name" value="NmrA-like"/>
</dbReference>
<feature type="domain" description="NmrA-like" evidence="1">
    <location>
        <begin position="2"/>
        <end position="263"/>
    </location>
</feature>
<gene>
    <name evidence="2" type="ORF">D3872_24995</name>
</gene>
<dbReference type="OrthoDB" id="5510591at2"/>
<protein>
    <submittedName>
        <fullName evidence="2">SDR family oxidoreductase</fullName>
    </submittedName>
</protein>
<accession>A0A418X6X7</accession>
<evidence type="ECO:0000313" key="3">
    <source>
        <dbReference type="Proteomes" id="UP000284006"/>
    </source>
</evidence>
<evidence type="ECO:0000259" key="1">
    <source>
        <dbReference type="Pfam" id="PF05368"/>
    </source>
</evidence>
<dbReference type="CDD" id="cd05269">
    <property type="entry name" value="TMR_SDR_a"/>
    <property type="match status" value="1"/>
</dbReference>
<dbReference type="InterPro" id="IPR051604">
    <property type="entry name" value="Ergot_Alk_Oxidoreductase"/>
</dbReference>
<dbReference type="SUPFAM" id="SSF51735">
    <property type="entry name" value="NAD(P)-binding Rossmann-fold domains"/>
    <property type="match status" value="1"/>
</dbReference>
<organism evidence="2 3">
    <name type="scientific">Massilia cavernae</name>
    <dbReference type="NCBI Taxonomy" id="2320864"/>
    <lineage>
        <taxon>Bacteria</taxon>
        <taxon>Pseudomonadati</taxon>
        <taxon>Pseudomonadota</taxon>
        <taxon>Betaproteobacteria</taxon>
        <taxon>Burkholderiales</taxon>
        <taxon>Oxalobacteraceae</taxon>
        <taxon>Telluria group</taxon>
        <taxon>Massilia</taxon>
    </lineage>
</organism>
<comment type="caution">
    <text evidence="2">The sequence shown here is derived from an EMBL/GenBank/DDBJ whole genome shotgun (WGS) entry which is preliminary data.</text>
</comment>
<dbReference type="EMBL" id="QYUP01000201">
    <property type="protein sequence ID" value="RJG08210.1"/>
    <property type="molecule type" value="Genomic_DNA"/>
</dbReference>
<dbReference type="PANTHER" id="PTHR43162">
    <property type="match status" value="1"/>
</dbReference>
<dbReference type="Gene3D" id="3.90.25.10">
    <property type="entry name" value="UDP-galactose 4-epimerase, domain 1"/>
    <property type="match status" value="1"/>
</dbReference>
<proteinExistence type="predicted"/>
<dbReference type="AlphaFoldDB" id="A0A418X6X7"/>
<name>A0A418X6X7_9BURK</name>
<dbReference type="Pfam" id="PF05368">
    <property type="entry name" value="NmrA"/>
    <property type="match status" value="1"/>
</dbReference>
<dbReference type="RefSeq" id="WP_119813300.1">
    <property type="nucleotide sequence ID" value="NZ_QYUP01000201.1"/>
</dbReference>